<evidence type="ECO:0000313" key="2">
    <source>
        <dbReference type="EMBL" id="KFX46996.1"/>
    </source>
</evidence>
<proteinExistence type="predicted"/>
<name>A0A093VK34_TALMA</name>
<reference evidence="2" key="1">
    <citation type="journal article" date="2014" name="PLoS Genet.">
        <title>Signature Gene Expression Reveals Novel Clues to the Molecular Mechanisms of Dimorphic Transition in Penicillium marneffei.</title>
        <authorList>
            <person name="Yang E."/>
            <person name="Wang G."/>
            <person name="Cai J."/>
            <person name="Woo P.C."/>
            <person name="Lau S.K."/>
            <person name="Yuen K.-Y."/>
            <person name="Chow W.-N."/>
            <person name="Lin X."/>
        </authorList>
    </citation>
    <scope>NUCLEOTIDE SEQUENCE [LARGE SCALE GENOMIC DNA]</scope>
    <source>
        <strain evidence="2">PM1</strain>
    </source>
</reference>
<dbReference type="AlphaFoldDB" id="A0A093VK34"/>
<evidence type="ECO:0000256" key="1">
    <source>
        <dbReference type="SAM" id="MobiDB-lite"/>
    </source>
</evidence>
<accession>A0A093VK34</accession>
<gene>
    <name evidence="2" type="ORF">GQ26_0160500</name>
</gene>
<comment type="caution">
    <text evidence="2">The sequence shown here is derived from an EMBL/GenBank/DDBJ whole genome shotgun (WGS) entry which is preliminary data.</text>
</comment>
<dbReference type="HOGENOM" id="CLU_3417313_0_0_1"/>
<organism evidence="2">
    <name type="scientific">Talaromyces marneffei PM1</name>
    <dbReference type="NCBI Taxonomy" id="1077442"/>
    <lineage>
        <taxon>Eukaryota</taxon>
        <taxon>Fungi</taxon>
        <taxon>Dikarya</taxon>
        <taxon>Ascomycota</taxon>
        <taxon>Pezizomycotina</taxon>
        <taxon>Eurotiomycetes</taxon>
        <taxon>Eurotiomycetidae</taxon>
        <taxon>Eurotiales</taxon>
        <taxon>Trichocomaceae</taxon>
        <taxon>Talaromyces</taxon>
        <taxon>Talaromyces sect. Talaromyces</taxon>
    </lineage>
</organism>
<dbReference type="EMBL" id="JPOX01000016">
    <property type="protein sequence ID" value="KFX46996.1"/>
    <property type="molecule type" value="Genomic_DNA"/>
</dbReference>
<sequence length="26" mass="3132">MARGHWTPSPTTVPPPERKFRQYFFP</sequence>
<protein>
    <submittedName>
        <fullName evidence="2">Uncharacterized protein</fullName>
    </submittedName>
</protein>
<feature type="region of interest" description="Disordered" evidence="1">
    <location>
        <begin position="1"/>
        <end position="26"/>
    </location>
</feature>